<evidence type="ECO:0000256" key="2">
    <source>
        <dbReference type="ARBA" id="ARBA00022475"/>
    </source>
</evidence>
<dbReference type="KEGG" id="ppsc:EHS13_29255"/>
<sequence>MLKLRTGLFGKLSLSQKLFLYLFLLIIVPLVSAAIIINSKASTVITNKTYENVFQTLKQTRFNLENILKEVNYLSVSIFSDDNVQELIKFHSEKSYLDMDRTKVKLQKAWGGTSFNSILGSKPYINSISISQDNEIIYQIGDLVQEDERQYTPIVTELKGKVFWTSLHQLDYLLPNSKNVVSLLRAVNNLDTTKQIAIERISLDEAVLSSFYAGINSWLKGEIYIIDAQGRVVSSQDKALLGKELGSESYIQKVLADEQEGSFSTRIDEASYSIFYCNLMEPGWRLVQIVPEGELNKQLKVINEFIIICIAICLLFGIYFSYAQNKSIVKPLKLLAKEMGKVKNGVFDVHLKVHSQDEIGRVSLIFINMIRQTKELIDKVYKSQLKEKEAELKALQAQINPHFLYNTLDSIRWLAVKNKDFAVSEQLEVLSDLFRHVLNNGEEVTTIGEEIEHLRNYMFIQNNRFGDKISFVQQIDPQLFTQKTIKLILQPLIENAIFHGLEPKIGKGTITLTIERKENKLIYVIADDGVGMDASQMTRILSHQMEQEHAFALKNIHDRIQLRFGGDYGLTIESEFNIGTAVHIIMPIMSDEGE</sequence>
<dbReference type="SUPFAM" id="SSF158472">
    <property type="entry name" value="HAMP domain-like"/>
    <property type="match status" value="1"/>
</dbReference>
<evidence type="ECO:0000313" key="9">
    <source>
        <dbReference type="EMBL" id="QGQ98681.1"/>
    </source>
</evidence>
<dbReference type="PANTHER" id="PTHR34220:SF7">
    <property type="entry name" value="SENSOR HISTIDINE KINASE YPDA"/>
    <property type="match status" value="1"/>
</dbReference>
<dbReference type="PANTHER" id="PTHR34220">
    <property type="entry name" value="SENSOR HISTIDINE KINASE YPDA"/>
    <property type="match status" value="1"/>
</dbReference>
<feature type="transmembrane region" description="Helical" evidence="7">
    <location>
        <begin position="305"/>
        <end position="323"/>
    </location>
</feature>
<name>A0A6B8RQL5_9BACL</name>
<dbReference type="AlphaFoldDB" id="A0A6B8RQL5"/>
<dbReference type="GO" id="GO:0005886">
    <property type="term" value="C:plasma membrane"/>
    <property type="evidence" value="ECO:0007669"/>
    <property type="project" value="UniProtKB-SubCell"/>
</dbReference>
<keyword evidence="6 7" id="KW-0472">Membrane</keyword>
<evidence type="ECO:0000256" key="7">
    <source>
        <dbReference type="SAM" id="Phobius"/>
    </source>
</evidence>
<accession>A0A6B8RQL5</accession>
<dbReference type="Gene3D" id="3.30.450.20">
    <property type="entry name" value="PAS domain"/>
    <property type="match status" value="1"/>
</dbReference>
<comment type="subcellular location">
    <subcellularLocation>
        <location evidence="1">Cell membrane</location>
        <topology evidence="1">Multi-pass membrane protein</topology>
    </subcellularLocation>
</comment>
<keyword evidence="2" id="KW-1003">Cell membrane</keyword>
<proteinExistence type="predicted"/>
<evidence type="ECO:0000259" key="8">
    <source>
        <dbReference type="PROSITE" id="PS50885"/>
    </source>
</evidence>
<dbReference type="EMBL" id="CP034235">
    <property type="protein sequence ID" value="QGQ98681.1"/>
    <property type="molecule type" value="Genomic_DNA"/>
</dbReference>
<keyword evidence="10" id="KW-1185">Reference proteome</keyword>
<dbReference type="Proteomes" id="UP000426246">
    <property type="component" value="Chromosome"/>
</dbReference>
<keyword evidence="7" id="KW-0812">Transmembrane</keyword>
<dbReference type="Pfam" id="PF06580">
    <property type="entry name" value="His_kinase"/>
    <property type="match status" value="1"/>
</dbReference>
<evidence type="ECO:0000256" key="5">
    <source>
        <dbReference type="ARBA" id="ARBA00022777"/>
    </source>
</evidence>
<keyword evidence="7" id="KW-1133">Transmembrane helix</keyword>
<keyword evidence="5 9" id="KW-0418">Kinase</keyword>
<evidence type="ECO:0000256" key="3">
    <source>
        <dbReference type="ARBA" id="ARBA00022553"/>
    </source>
</evidence>
<organism evidence="9 10">
    <name type="scientific">Paenibacillus psychroresistens</name>
    <dbReference type="NCBI Taxonomy" id="1778678"/>
    <lineage>
        <taxon>Bacteria</taxon>
        <taxon>Bacillati</taxon>
        <taxon>Bacillota</taxon>
        <taxon>Bacilli</taxon>
        <taxon>Bacillales</taxon>
        <taxon>Paenibacillaceae</taxon>
        <taxon>Paenibacillus</taxon>
    </lineage>
</organism>
<evidence type="ECO:0000256" key="4">
    <source>
        <dbReference type="ARBA" id="ARBA00022679"/>
    </source>
</evidence>
<evidence type="ECO:0000313" key="10">
    <source>
        <dbReference type="Proteomes" id="UP000426246"/>
    </source>
</evidence>
<dbReference type="RefSeq" id="WP_155703790.1">
    <property type="nucleotide sequence ID" value="NZ_CP034235.1"/>
</dbReference>
<dbReference type="GO" id="GO:0000155">
    <property type="term" value="F:phosphorelay sensor kinase activity"/>
    <property type="evidence" value="ECO:0007669"/>
    <property type="project" value="InterPro"/>
</dbReference>
<dbReference type="OrthoDB" id="9776552at2"/>
<dbReference type="Gene3D" id="3.30.565.10">
    <property type="entry name" value="Histidine kinase-like ATPase, C-terminal domain"/>
    <property type="match status" value="1"/>
</dbReference>
<dbReference type="Gene3D" id="6.10.340.10">
    <property type="match status" value="1"/>
</dbReference>
<dbReference type="InterPro" id="IPR003594">
    <property type="entry name" value="HATPase_dom"/>
</dbReference>
<dbReference type="PROSITE" id="PS50885">
    <property type="entry name" value="HAMP"/>
    <property type="match status" value="1"/>
</dbReference>
<reference evidence="10" key="1">
    <citation type="submission" date="2018-11" db="EMBL/GenBank/DDBJ databases">
        <title>Complete genome sequence of Paenibacillus sp. ML311-T8.</title>
        <authorList>
            <person name="Nam Y.-D."/>
            <person name="Kang J."/>
            <person name="Chung W.-H."/>
            <person name="Park Y.S."/>
        </authorList>
    </citation>
    <scope>NUCLEOTIDE SEQUENCE [LARGE SCALE GENOMIC DNA]</scope>
    <source>
        <strain evidence="10">ML311-T8</strain>
    </source>
</reference>
<dbReference type="InterPro" id="IPR003660">
    <property type="entry name" value="HAMP_dom"/>
</dbReference>
<dbReference type="CDD" id="cd06225">
    <property type="entry name" value="HAMP"/>
    <property type="match status" value="1"/>
</dbReference>
<dbReference type="Pfam" id="PF02518">
    <property type="entry name" value="HATPase_c"/>
    <property type="match status" value="1"/>
</dbReference>
<dbReference type="InterPro" id="IPR010559">
    <property type="entry name" value="Sig_transdc_His_kin_internal"/>
</dbReference>
<keyword evidence="4" id="KW-0808">Transferase</keyword>
<dbReference type="InterPro" id="IPR036890">
    <property type="entry name" value="HATPase_C_sf"/>
</dbReference>
<dbReference type="InterPro" id="IPR050640">
    <property type="entry name" value="Bact_2-comp_sensor_kinase"/>
</dbReference>
<protein>
    <submittedName>
        <fullName evidence="9">Sensor histidine kinase</fullName>
    </submittedName>
</protein>
<evidence type="ECO:0000256" key="6">
    <source>
        <dbReference type="ARBA" id="ARBA00023136"/>
    </source>
</evidence>
<dbReference type="SMART" id="SM00304">
    <property type="entry name" value="HAMP"/>
    <property type="match status" value="1"/>
</dbReference>
<evidence type="ECO:0000256" key="1">
    <source>
        <dbReference type="ARBA" id="ARBA00004651"/>
    </source>
</evidence>
<keyword evidence="3" id="KW-0597">Phosphoprotein</keyword>
<gene>
    <name evidence="9" type="ORF">EHS13_29255</name>
</gene>
<dbReference type="Pfam" id="PF00672">
    <property type="entry name" value="HAMP"/>
    <property type="match status" value="1"/>
</dbReference>
<feature type="domain" description="HAMP" evidence="8">
    <location>
        <begin position="326"/>
        <end position="378"/>
    </location>
</feature>
<dbReference type="SUPFAM" id="SSF55874">
    <property type="entry name" value="ATPase domain of HSP90 chaperone/DNA topoisomerase II/histidine kinase"/>
    <property type="match status" value="1"/>
</dbReference>